<feature type="region of interest" description="Disordered" evidence="1">
    <location>
        <begin position="1"/>
        <end position="48"/>
    </location>
</feature>
<dbReference type="Proteomes" id="UP000664132">
    <property type="component" value="Unassembled WGS sequence"/>
</dbReference>
<organism evidence="2 3">
    <name type="scientific">Cadophora malorum</name>
    <dbReference type="NCBI Taxonomy" id="108018"/>
    <lineage>
        <taxon>Eukaryota</taxon>
        <taxon>Fungi</taxon>
        <taxon>Dikarya</taxon>
        <taxon>Ascomycota</taxon>
        <taxon>Pezizomycotina</taxon>
        <taxon>Leotiomycetes</taxon>
        <taxon>Helotiales</taxon>
        <taxon>Ploettnerulaceae</taxon>
        <taxon>Cadophora</taxon>
    </lineage>
</organism>
<feature type="region of interest" description="Disordered" evidence="1">
    <location>
        <begin position="427"/>
        <end position="447"/>
    </location>
</feature>
<evidence type="ECO:0000256" key="1">
    <source>
        <dbReference type="SAM" id="MobiDB-lite"/>
    </source>
</evidence>
<accession>A0A8H7WBH4</accession>
<dbReference type="OrthoDB" id="5391053at2759"/>
<name>A0A8H7WBH4_9HELO</name>
<protein>
    <submittedName>
        <fullName evidence="2">Uncharacterized protein</fullName>
    </submittedName>
</protein>
<dbReference type="EMBL" id="JAFJYH010000071">
    <property type="protein sequence ID" value="KAG4421109.1"/>
    <property type="molecule type" value="Genomic_DNA"/>
</dbReference>
<dbReference type="AlphaFoldDB" id="A0A8H7WBH4"/>
<feature type="compositionally biased region" description="Basic and acidic residues" evidence="1">
    <location>
        <begin position="437"/>
        <end position="447"/>
    </location>
</feature>
<gene>
    <name evidence="2" type="ORF">IFR04_005752</name>
</gene>
<comment type="caution">
    <text evidence="2">The sequence shown here is derived from an EMBL/GenBank/DDBJ whole genome shotgun (WGS) entry which is preliminary data.</text>
</comment>
<reference evidence="2" key="1">
    <citation type="submission" date="2021-02" db="EMBL/GenBank/DDBJ databases">
        <title>Genome sequence Cadophora malorum strain M34.</title>
        <authorList>
            <person name="Stefanovic E."/>
            <person name="Vu D."/>
            <person name="Scully C."/>
            <person name="Dijksterhuis J."/>
            <person name="Roader J."/>
            <person name="Houbraken J."/>
        </authorList>
    </citation>
    <scope>NUCLEOTIDE SEQUENCE</scope>
    <source>
        <strain evidence="2">M34</strain>
    </source>
</reference>
<proteinExistence type="predicted"/>
<sequence length="447" mass="50805">MSSTSEVLQDTRKGRASGANCASASGTPSVMDIDDSQGHLSELDGSDHLQGNIHESRSSLADLCLSRPSAVNRPPLTSRHLKIFTFQGEDGEVETGLSLTKTIVWLLNAIFRIENEIEAYAEAIIKVDEKLAEWGSLASELSYLIEDATNDLDRTALLKSLEEAEEMVLPNERKRLQLVERIQYWKSKKELPLRQMLENLHVVLESNNFLEVNESELRLQNLKNCRVEEPISARSPLPSPSELAMLEMETEKQKAWDNLHDKRLRLQAAEAKLEDFNIYCETEHNHFLQLHSEAVINSSKTEFDLDMIQQRQKATRACIQADEDLNETLEYIRTMRLDFEQSDQESEFVSQDEDGHIESMNPANVQFVDRDRIEQWLAGDSEAQEPSRDTDEWNCRHIGLCDSASIVTDQIATGKRRKHINEWRSMCGLDDGDGGGEADKNAHPRRV</sequence>
<evidence type="ECO:0000313" key="2">
    <source>
        <dbReference type="EMBL" id="KAG4421109.1"/>
    </source>
</evidence>
<evidence type="ECO:0000313" key="3">
    <source>
        <dbReference type="Proteomes" id="UP000664132"/>
    </source>
</evidence>
<keyword evidence="3" id="KW-1185">Reference proteome</keyword>